<dbReference type="InterPro" id="IPR002327">
    <property type="entry name" value="Cyt_c_1A/1B"/>
</dbReference>
<feature type="domain" description="Cytochrome c" evidence="8">
    <location>
        <begin position="21"/>
        <end position="120"/>
    </location>
</feature>
<accession>A0A2N3KWP4</accession>
<name>A0A2N3KWP4_9PROT</name>
<evidence type="ECO:0000259" key="8">
    <source>
        <dbReference type="PROSITE" id="PS51007"/>
    </source>
</evidence>
<dbReference type="GO" id="GO:0009055">
    <property type="term" value="F:electron transfer activity"/>
    <property type="evidence" value="ECO:0007669"/>
    <property type="project" value="InterPro"/>
</dbReference>
<keyword evidence="3 6" id="KW-0479">Metal-binding</keyword>
<dbReference type="PANTHER" id="PTHR11961">
    <property type="entry name" value="CYTOCHROME C"/>
    <property type="match status" value="1"/>
</dbReference>
<dbReference type="Gene3D" id="1.10.760.10">
    <property type="entry name" value="Cytochrome c-like domain"/>
    <property type="match status" value="1"/>
</dbReference>
<dbReference type="PRINTS" id="PR00604">
    <property type="entry name" value="CYTCHRMECIAB"/>
</dbReference>
<dbReference type="InterPro" id="IPR036909">
    <property type="entry name" value="Cyt_c-like_dom_sf"/>
</dbReference>
<evidence type="ECO:0000313" key="9">
    <source>
        <dbReference type="EMBL" id="PKR55001.1"/>
    </source>
</evidence>
<dbReference type="Pfam" id="PF00034">
    <property type="entry name" value="Cytochrom_C"/>
    <property type="match status" value="1"/>
</dbReference>
<dbReference type="GO" id="GO:0046872">
    <property type="term" value="F:metal ion binding"/>
    <property type="evidence" value="ECO:0007669"/>
    <property type="project" value="UniProtKB-KW"/>
</dbReference>
<comment type="caution">
    <text evidence="9">The sequence shown here is derived from an EMBL/GenBank/DDBJ whole genome shotgun (WGS) entry which is preliminary data.</text>
</comment>
<gene>
    <name evidence="9" type="ORF">COO20_06340</name>
</gene>
<protein>
    <submittedName>
        <fullName evidence="9">Cytochrome C</fullName>
    </submittedName>
</protein>
<keyword evidence="2 6" id="KW-0349">Heme</keyword>
<keyword evidence="7" id="KW-0732">Signal</keyword>
<evidence type="ECO:0000256" key="2">
    <source>
        <dbReference type="ARBA" id="ARBA00022617"/>
    </source>
</evidence>
<keyword evidence="1" id="KW-0813">Transport</keyword>
<dbReference type="GO" id="GO:0020037">
    <property type="term" value="F:heme binding"/>
    <property type="evidence" value="ECO:0007669"/>
    <property type="project" value="InterPro"/>
</dbReference>
<feature type="chain" id="PRO_5014645506" evidence="7">
    <location>
        <begin position="22"/>
        <end position="120"/>
    </location>
</feature>
<evidence type="ECO:0000256" key="3">
    <source>
        <dbReference type="ARBA" id="ARBA00022723"/>
    </source>
</evidence>
<evidence type="ECO:0000313" key="10">
    <source>
        <dbReference type="Proteomes" id="UP000233597"/>
    </source>
</evidence>
<dbReference type="RefSeq" id="WP_101264843.1">
    <property type="nucleotide sequence ID" value="NZ_NWTK01000003.1"/>
</dbReference>
<dbReference type="InterPro" id="IPR009056">
    <property type="entry name" value="Cyt_c-like_dom"/>
</dbReference>
<evidence type="ECO:0000256" key="1">
    <source>
        <dbReference type="ARBA" id="ARBA00022448"/>
    </source>
</evidence>
<dbReference type="OrthoDB" id="9805828at2"/>
<evidence type="ECO:0000256" key="7">
    <source>
        <dbReference type="SAM" id="SignalP"/>
    </source>
</evidence>
<dbReference type="PROSITE" id="PS51007">
    <property type="entry name" value="CYTC"/>
    <property type="match status" value="1"/>
</dbReference>
<feature type="signal peptide" evidence="7">
    <location>
        <begin position="1"/>
        <end position="21"/>
    </location>
</feature>
<evidence type="ECO:0000256" key="6">
    <source>
        <dbReference type="PROSITE-ProRule" id="PRU00433"/>
    </source>
</evidence>
<keyword evidence="5 6" id="KW-0408">Iron</keyword>
<dbReference type="Proteomes" id="UP000233597">
    <property type="component" value="Unassembled WGS sequence"/>
</dbReference>
<keyword evidence="4" id="KW-0249">Electron transport</keyword>
<sequence length="120" mass="13077">MRFFKTAPLLAICFLAGAAHAQNADGERLFKQRCGACHSLKAGENRVGPSLADINGRPAGSLEGVRYSPALRDSGIRWDATNLDAFVENSQKMVPGTRMNIRISDPDQRKAITDYLLSAQ</sequence>
<dbReference type="EMBL" id="NWTK01000003">
    <property type="protein sequence ID" value="PKR55001.1"/>
    <property type="molecule type" value="Genomic_DNA"/>
</dbReference>
<evidence type="ECO:0000256" key="4">
    <source>
        <dbReference type="ARBA" id="ARBA00022982"/>
    </source>
</evidence>
<proteinExistence type="predicted"/>
<dbReference type="SUPFAM" id="SSF46626">
    <property type="entry name" value="Cytochrome c"/>
    <property type="match status" value="1"/>
</dbReference>
<evidence type="ECO:0000256" key="5">
    <source>
        <dbReference type="ARBA" id="ARBA00023004"/>
    </source>
</evidence>
<reference evidence="9 10" key="1">
    <citation type="submission" date="2017-09" db="EMBL/GenBank/DDBJ databases">
        <title>Biodiversity and function of Thalassospira species in the particle-attached aromatic-hydrocarbon-degrading consortia from the surface seawater of the South China Sea.</title>
        <authorList>
            <person name="Dong C."/>
            <person name="Liu R."/>
            <person name="Shao Z."/>
        </authorList>
    </citation>
    <scope>NUCLEOTIDE SEQUENCE [LARGE SCALE GENOMIC DNA]</scope>
    <source>
        <strain evidence="9 10">CSC1P2</strain>
    </source>
</reference>
<organism evidence="9 10">
    <name type="scientific">Thalassospira marina</name>
    <dbReference type="NCBI Taxonomy" id="2048283"/>
    <lineage>
        <taxon>Bacteria</taxon>
        <taxon>Pseudomonadati</taxon>
        <taxon>Pseudomonadota</taxon>
        <taxon>Alphaproteobacteria</taxon>
        <taxon>Rhodospirillales</taxon>
        <taxon>Thalassospiraceae</taxon>
        <taxon>Thalassospira</taxon>
    </lineage>
</organism>
<dbReference type="AlphaFoldDB" id="A0A2N3KWP4"/>